<dbReference type="SMART" id="SM00354">
    <property type="entry name" value="HTH_LACI"/>
    <property type="match status" value="1"/>
</dbReference>
<dbReference type="InterPro" id="IPR000843">
    <property type="entry name" value="HTH_LacI"/>
</dbReference>
<dbReference type="Proteomes" id="UP000219215">
    <property type="component" value="Chromosome DPRO"/>
</dbReference>
<dbReference type="InterPro" id="IPR028082">
    <property type="entry name" value="Peripla_BP_I"/>
</dbReference>
<proteinExistence type="predicted"/>
<dbReference type="SUPFAM" id="SSF47413">
    <property type="entry name" value="lambda repressor-like DNA-binding domains"/>
    <property type="match status" value="1"/>
</dbReference>
<evidence type="ECO:0000313" key="5">
    <source>
        <dbReference type="EMBL" id="SOB60292.1"/>
    </source>
</evidence>
<dbReference type="InterPro" id="IPR010982">
    <property type="entry name" value="Lambda_DNA-bd_dom_sf"/>
</dbReference>
<evidence type="ECO:0000256" key="1">
    <source>
        <dbReference type="ARBA" id="ARBA00023015"/>
    </source>
</evidence>
<dbReference type="Gene3D" id="3.40.50.2300">
    <property type="match status" value="2"/>
</dbReference>
<dbReference type="KEGG" id="pprf:DPRO_3379"/>
<dbReference type="Gene3D" id="1.10.260.40">
    <property type="entry name" value="lambda repressor-like DNA-binding domains"/>
    <property type="match status" value="1"/>
</dbReference>
<dbReference type="OrthoDB" id="59108at2"/>
<evidence type="ECO:0000256" key="2">
    <source>
        <dbReference type="ARBA" id="ARBA00023125"/>
    </source>
</evidence>
<dbReference type="EMBL" id="LT907975">
    <property type="protein sequence ID" value="SOB60292.1"/>
    <property type="molecule type" value="Genomic_DNA"/>
</dbReference>
<keyword evidence="1" id="KW-0805">Transcription regulation</keyword>
<evidence type="ECO:0000313" key="6">
    <source>
        <dbReference type="Proteomes" id="UP000219215"/>
    </source>
</evidence>
<dbReference type="AlphaFoldDB" id="A0A2C8FCW2"/>
<dbReference type="RefSeq" id="WP_162291189.1">
    <property type="nucleotide sequence ID" value="NZ_LT907975.1"/>
</dbReference>
<dbReference type="SUPFAM" id="SSF53822">
    <property type="entry name" value="Periplasmic binding protein-like I"/>
    <property type="match status" value="1"/>
</dbReference>
<gene>
    <name evidence="5" type="ORF">DPRO_3379</name>
</gene>
<dbReference type="GO" id="GO:0003700">
    <property type="term" value="F:DNA-binding transcription factor activity"/>
    <property type="evidence" value="ECO:0007669"/>
    <property type="project" value="TreeGrafter"/>
</dbReference>
<dbReference type="InterPro" id="IPR046335">
    <property type="entry name" value="LacI/GalR-like_sensor"/>
</dbReference>
<dbReference type="PANTHER" id="PTHR30146">
    <property type="entry name" value="LACI-RELATED TRANSCRIPTIONAL REPRESSOR"/>
    <property type="match status" value="1"/>
</dbReference>
<dbReference type="PROSITE" id="PS50932">
    <property type="entry name" value="HTH_LACI_2"/>
    <property type="match status" value="1"/>
</dbReference>
<keyword evidence="2" id="KW-0238">DNA-binding</keyword>
<dbReference type="CDD" id="cd06267">
    <property type="entry name" value="PBP1_LacI_sugar_binding-like"/>
    <property type="match status" value="1"/>
</dbReference>
<dbReference type="Pfam" id="PF13377">
    <property type="entry name" value="Peripla_BP_3"/>
    <property type="match status" value="1"/>
</dbReference>
<evidence type="ECO:0000256" key="3">
    <source>
        <dbReference type="ARBA" id="ARBA00023163"/>
    </source>
</evidence>
<accession>A0A2C8FCW2</accession>
<dbReference type="PANTHER" id="PTHR30146:SF109">
    <property type="entry name" value="HTH-TYPE TRANSCRIPTIONAL REGULATOR GALS"/>
    <property type="match status" value="1"/>
</dbReference>
<keyword evidence="3" id="KW-0804">Transcription</keyword>
<keyword evidence="6" id="KW-1185">Reference proteome</keyword>
<dbReference type="CDD" id="cd01392">
    <property type="entry name" value="HTH_LacI"/>
    <property type="match status" value="1"/>
</dbReference>
<reference evidence="6" key="1">
    <citation type="submission" date="2017-09" db="EMBL/GenBank/DDBJ databases">
        <authorList>
            <person name="Regsiter A."/>
            <person name="William W."/>
        </authorList>
    </citation>
    <scope>NUCLEOTIDE SEQUENCE [LARGE SCALE GENOMIC DNA]</scope>
    <source>
        <strain evidence="6">500-1</strain>
    </source>
</reference>
<sequence length="341" mass="37414">MSTILDVARLAGVSTATVSRVINSPDAVREETRKKVQRAMKTCNYKYNALARGFVTKKSNTIGLIIPNIDNPVFAESTLGVQEYVEEKNIKVILGNTSYRPSQEEKLVKVLRESQVDGLIITSTDPTGPLVQALVDEGFPFVLLFSTIKGGPISAVGVDNYRGGYVATEHLVSLGHKRIGIISGNFSVTDRGYHRWCGYRGCLRDHGIEYDENLLVQTEYSLSGGSKSIKTLLELSEPPTAVFCSNDYIALGAMKGAREMGLRLPDDLSIVGFDDMQTASYMVPALTTVRQPAYEMGRRAGELLLQLIEEPGNPVQDMMDTKLVIRESTISASHDVDKDSK</sequence>
<dbReference type="PRINTS" id="PR00036">
    <property type="entry name" value="HTHLACI"/>
</dbReference>
<organism evidence="5 6">
    <name type="scientific">Pseudodesulfovibrio profundus</name>
    <dbReference type="NCBI Taxonomy" id="57320"/>
    <lineage>
        <taxon>Bacteria</taxon>
        <taxon>Pseudomonadati</taxon>
        <taxon>Thermodesulfobacteriota</taxon>
        <taxon>Desulfovibrionia</taxon>
        <taxon>Desulfovibrionales</taxon>
        <taxon>Desulfovibrionaceae</taxon>
    </lineage>
</organism>
<dbReference type="PROSITE" id="PS00356">
    <property type="entry name" value="HTH_LACI_1"/>
    <property type="match status" value="1"/>
</dbReference>
<feature type="domain" description="HTH lacI-type" evidence="4">
    <location>
        <begin position="2"/>
        <end position="56"/>
    </location>
</feature>
<dbReference type="Pfam" id="PF00356">
    <property type="entry name" value="LacI"/>
    <property type="match status" value="1"/>
</dbReference>
<name>A0A2C8FCW2_9BACT</name>
<dbReference type="GO" id="GO:0000976">
    <property type="term" value="F:transcription cis-regulatory region binding"/>
    <property type="evidence" value="ECO:0007669"/>
    <property type="project" value="TreeGrafter"/>
</dbReference>
<evidence type="ECO:0000259" key="4">
    <source>
        <dbReference type="PROSITE" id="PS50932"/>
    </source>
</evidence>
<protein>
    <submittedName>
        <fullName evidence="5">Transcriptional regulator, LacI family</fullName>
    </submittedName>
</protein>